<feature type="transmembrane region" description="Helical" evidence="1">
    <location>
        <begin position="6"/>
        <end position="23"/>
    </location>
</feature>
<sequence length="262" mass="28619">MTSTWATIIGATGIGGVGCFVIWSLYKQWLALPIFRRISSTQTFVIMIIFLMLVFATAIFGIYSGLSSNLYNVGTKSPDISTADLFIRRTPESKLFKYSLVANSVTQSVGHIPPLAEKDSFRISVSFVTAMSVAVVWQDTVGKATTVFSDDTIVSQLDYPTNKLITAAVEDPTGYEALLVLKRQNSSSLDKQGLEDALAGLKPPLKLLSPEDDTRGPGAYSEAPYSSFLGFEEMVRKKLPGELKLLLVIYVPIERKPVSTTS</sequence>
<evidence type="ECO:0000256" key="1">
    <source>
        <dbReference type="SAM" id="Phobius"/>
    </source>
</evidence>
<accession>A0AAJ1AB96</accession>
<organism evidence="2 3">
    <name type="scientific">Rhizobium leguminosarum</name>
    <dbReference type="NCBI Taxonomy" id="384"/>
    <lineage>
        <taxon>Bacteria</taxon>
        <taxon>Pseudomonadati</taxon>
        <taxon>Pseudomonadota</taxon>
        <taxon>Alphaproteobacteria</taxon>
        <taxon>Hyphomicrobiales</taxon>
        <taxon>Rhizobiaceae</taxon>
        <taxon>Rhizobium/Agrobacterium group</taxon>
        <taxon>Rhizobium</taxon>
    </lineage>
</organism>
<reference evidence="2" key="1">
    <citation type="submission" date="2020-04" db="EMBL/GenBank/DDBJ databases">
        <title>Global-level population genomics supports evidence of horizontal gene transfer on evolution of Rhizobia in Lentils.</title>
        <authorList>
            <person name="Gai Y."/>
            <person name="Cook D."/>
            <person name="Riely B."/>
        </authorList>
    </citation>
    <scope>NUCLEOTIDE SEQUENCE</scope>
    <source>
        <strain evidence="2">Derici101B</strain>
    </source>
</reference>
<dbReference type="RefSeq" id="WP_222260449.1">
    <property type="nucleotide sequence ID" value="NZ_JAAXEB010000005.1"/>
</dbReference>
<protein>
    <submittedName>
        <fullName evidence="2">Uncharacterized protein</fullName>
    </submittedName>
</protein>
<keyword evidence="1" id="KW-1133">Transmembrane helix</keyword>
<comment type="caution">
    <text evidence="2">The sequence shown here is derived from an EMBL/GenBank/DDBJ whole genome shotgun (WGS) entry which is preliminary data.</text>
</comment>
<evidence type="ECO:0000313" key="2">
    <source>
        <dbReference type="EMBL" id="MBY5630915.1"/>
    </source>
</evidence>
<name>A0AAJ1AB96_RHILE</name>
<keyword evidence="1" id="KW-0472">Membrane</keyword>
<dbReference type="EMBL" id="JAAXEP010000012">
    <property type="protein sequence ID" value="MBY5630915.1"/>
    <property type="molecule type" value="Genomic_DNA"/>
</dbReference>
<feature type="transmembrane region" description="Helical" evidence="1">
    <location>
        <begin position="44"/>
        <end position="66"/>
    </location>
</feature>
<dbReference type="Proteomes" id="UP000825699">
    <property type="component" value="Unassembled WGS sequence"/>
</dbReference>
<evidence type="ECO:0000313" key="3">
    <source>
        <dbReference type="Proteomes" id="UP000825699"/>
    </source>
</evidence>
<gene>
    <name evidence="2" type="ORF">HFO42_22850</name>
</gene>
<keyword evidence="1" id="KW-0812">Transmembrane</keyword>
<dbReference type="AlphaFoldDB" id="A0AAJ1AB96"/>
<proteinExistence type="predicted"/>